<sequence length="241" mass="26822">MAAVVNKFIQQRASAKSAGIAIVRNILKTKQFPEGVTTKQLYQLAVKEPAPADFEPYPLPPTVRRAKMVPKKIRHVPQEVLDTYPPNPAHPIRSITFLKKEILDTLESLREIRTVRQPRVDAKAVEELPLSNPSAPTKRDRKAIASSQMEFVWKVATPRPPVVPPPAKEVFGREVGVGLDISHLNKRRQRARVEKVSAGVMKMKEINGLNRGEQARAARPLDGRPNYRAQALAAKSESSAL</sequence>
<organism evidence="1 2">
    <name type="scientific">Hypholoma sublateritium (strain FD-334 SS-4)</name>
    <dbReference type="NCBI Taxonomy" id="945553"/>
    <lineage>
        <taxon>Eukaryota</taxon>
        <taxon>Fungi</taxon>
        <taxon>Dikarya</taxon>
        <taxon>Basidiomycota</taxon>
        <taxon>Agaricomycotina</taxon>
        <taxon>Agaricomycetes</taxon>
        <taxon>Agaricomycetidae</taxon>
        <taxon>Agaricales</taxon>
        <taxon>Agaricineae</taxon>
        <taxon>Strophariaceae</taxon>
        <taxon>Hypholoma</taxon>
    </lineage>
</organism>
<name>A0A0D2KPU7_HYPSF</name>
<accession>A0A0D2KPU7</accession>
<dbReference type="OMA" id="ITIKAWV"/>
<dbReference type="Proteomes" id="UP000054270">
    <property type="component" value="Unassembled WGS sequence"/>
</dbReference>
<dbReference type="EMBL" id="KN817617">
    <property type="protein sequence ID" value="KJA16642.1"/>
    <property type="molecule type" value="Genomic_DNA"/>
</dbReference>
<gene>
    <name evidence="1" type="ORF">HYPSUDRAFT_47113</name>
</gene>
<dbReference type="OrthoDB" id="2587968at2759"/>
<evidence type="ECO:0000313" key="1">
    <source>
        <dbReference type="EMBL" id="KJA16642.1"/>
    </source>
</evidence>
<protein>
    <submittedName>
        <fullName evidence="1">Uncharacterized protein</fullName>
    </submittedName>
</protein>
<reference evidence="2" key="1">
    <citation type="submission" date="2014-04" db="EMBL/GenBank/DDBJ databases">
        <title>Evolutionary Origins and Diversification of the Mycorrhizal Mutualists.</title>
        <authorList>
            <consortium name="DOE Joint Genome Institute"/>
            <consortium name="Mycorrhizal Genomics Consortium"/>
            <person name="Kohler A."/>
            <person name="Kuo A."/>
            <person name="Nagy L.G."/>
            <person name="Floudas D."/>
            <person name="Copeland A."/>
            <person name="Barry K.W."/>
            <person name="Cichocki N."/>
            <person name="Veneault-Fourrey C."/>
            <person name="LaButti K."/>
            <person name="Lindquist E.A."/>
            <person name="Lipzen A."/>
            <person name="Lundell T."/>
            <person name="Morin E."/>
            <person name="Murat C."/>
            <person name="Riley R."/>
            <person name="Ohm R."/>
            <person name="Sun H."/>
            <person name="Tunlid A."/>
            <person name="Henrissat B."/>
            <person name="Grigoriev I.V."/>
            <person name="Hibbett D.S."/>
            <person name="Martin F."/>
        </authorList>
    </citation>
    <scope>NUCLEOTIDE SEQUENCE [LARGE SCALE GENOMIC DNA]</scope>
    <source>
        <strain evidence="2">FD-334 SS-4</strain>
    </source>
</reference>
<evidence type="ECO:0000313" key="2">
    <source>
        <dbReference type="Proteomes" id="UP000054270"/>
    </source>
</evidence>
<dbReference type="AlphaFoldDB" id="A0A0D2KPU7"/>
<keyword evidence="2" id="KW-1185">Reference proteome</keyword>
<proteinExistence type="predicted"/>